<dbReference type="Gene3D" id="3.10.450.50">
    <property type="match status" value="1"/>
</dbReference>
<dbReference type="InterPro" id="IPR037401">
    <property type="entry name" value="SnoaL-like"/>
</dbReference>
<dbReference type="SUPFAM" id="SSF54427">
    <property type="entry name" value="NTF2-like"/>
    <property type="match status" value="1"/>
</dbReference>
<evidence type="ECO:0000313" key="3">
    <source>
        <dbReference type="Proteomes" id="UP000228945"/>
    </source>
</evidence>
<accession>A0A2D2AUC8</accession>
<protein>
    <submittedName>
        <fullName evidence="2">Polyketide cyclase</fullName>
    </submittedName>
</protein>
<name>A0A2D2AUC8_9CAUL</name>
<reference evidence="2 3" key="1">
    <citation type="submission" date="2017-10" db="EMBL/GenBank/DDBJ databases">
        <title>Genome sequence of Caulobacter mirabilis FWC38.</title>
        <authorList>
            <person name="Fiebig A."/>
            <person name="Crosson S."/>
        </authorList>
    </citation>
    <scope>NUCLEOTIDE SEQUENCE [LARGE SCALE GENOMIC DNA]</scope>
    <source>
        <strain evidence="2 3">FWC 38</strain>
    </source>
</reference>
<keyword evidence="3" id="KW-1185">Reference proteome</keyword>
<dbReference type="InterPro" id="IPR032710">
    <property type="entry name" value="NTF2-like_dom_sf"/>
</dbReference>
<dbReference type="AlphaFoldDB" id="A0A2D2AUC8"/>
<organism evidence="2 3">
    <name type="scientific">Caulobacter mirabilis</name>
    <dbReference type="NCBI Taxonomy" id="69666"/>
    <lineage>
        <taxon>Bacteria</taxon>
        <taxon>Pseudomonadati</taxon>
        <taxon>Pseudomonadota</taxon>
        <taxon>Alphaproteobacteria</taxon>
        <taxon>Caulobacterales</taxon>
        <taxon>Caulobacteraceae</taxon>
        <taxon>Caulobacter</taxon>
    </lineage>
</organism>
<dbReference type="Proteomes" id="UP000228945">
    <property type="component" value="Chromosome"/>
</dbReference>
<proteinExistence type="predicted"/>
<dbReference type="OrthoDB" id="9803684at2"/>
<feature type="domain" description="SnoaL-like" evidence="1">
    <location>
        <begin position="7"/>
        <end position="109"/>
    </location>
</feature>
<evidence type="ECO:0000313" key="2">
    <source>
        <dbReference type="EMBL" id="ATQ41565.1"/>
    </source>
</evidence>
<gene>
    <name evidence="2" type="ORF">CSW64_03630</name>
</gene>
<dbReference type="Pfam" id="PF12680">
    <property type="entry name" value="SnoaL_2"/>
    <property type="match status" value="1"/>
</dbReference>
<dbReference type="EMBL" id="CP024201">
    <property type="protein sequence ID" value="ATQ41565.1"/>
    <property type="molecule type" value="Genomic_DNA"/>
</dbReference>
<dbReference type="KEGG" id="cmb:CSW64_03630"/>
<evidence type="ECO:0000259" key="1">
    <source>
        <dbReference type="Pfam" id="PF12680"/>
    </source>
</evidence>
<sequence>MPDRNRVEAFVAAVERGDYVEAIEAFYTDEASMQENVGRKLTGRPALVENEKAALARSRIAARRGSIALVDGDRVAIRWVFEMTPHAGGPTVTLDEIAWQRWEGDRIAEERFYYDPAQVTPPAQK</sequence>
<dbReference type="RefSeq" id="WP_099620821.1">
    <property type="nucleotide sequence ID" value="NZ_CP024201.1"/>
</dbReference>